<organism evidence="2 3">
    <name type="scientific">Breznakia pachnodae</name>
    <dbReference type="NCBI Taxonomy" id="265178"/>
    <lineage>
        <taxon>Bacteria</taxon>
        <taxon>Bacillati</taxon>
        <taxon>Bacillota</taxon>
        <taxon>Erysipelotrichia</taxon>
        <taxon>Erysipelotrichales</taxon>
        <taxon>Erysipelotrichaceae</taxon>
        <taxon>Breznakia</taxon>
    </lineage>
</organism>
<dbReference type="InterPro" id="IPR043129">
    <property type="entry name" value="ATPase_NBD"/>
</dbReference>
<evidence type="ECO:0000313" key="2">
    <source>
        <dbReference type="EMBL" id="MDQ0362299.1"/>
    </source>
</evidence>
<dbReference type="SUPFAM" id="SSF53067">
    <property type="entry name" value="Actin-like ATPase domain"/>
    <property type="match status" value="1"/>
</dbReference>
<dbReference type="Proteomes" id="UP001230220">
    <property type="component" value="Unassembled WGS sequence"/>
</dbReference>
<evidence type="ECO:0000256" key="1">
    <source>
        <dbReference type="ARBA" id="ARBA00006479"/>
    </source>
</evidence>
<sequence>MSYLGIDIGGSYIKYAYVNKEYEITKQWKKPTYLCQSVEEFYNYICEDINLDEVELIAVSAPGVINDEGYVKSRAAVNVQIMYKTNIIEELTKRTKLQTFVLNDAKAAGYWELQKGNGKGASSSVYFIIGTGIGGCVCDANGVINGVDGMAGEFSQLPVHYQGKEAKQMTEYSSMQALTQIYEAKSGELLIDGKDICERYHNKEAVAVEAIEEWCQNICHSLYTIILFYNPEVICIGGGISEEDWFIEKVRTTFDSLKAGMIHLATTRIERCKFNNNANILGAVLYAENKSKTI</sequence>
<dbReference type="PANTHER" id="PTHR18964">
    <property type="entry name" value="ROK (REPRESSOR, ORF, KINASE) FAMILY"/>
    <property type="match status" value="1"/>
</dbReference>
<keyword evidence="3" id="KW-1185">Reference proteome</keyword>
<keyword evidence="2" id="KW-0418">Kinase</keyword>
<protein>
    <submittedName>
        <fullName evidence="2">NBD/HSP70 family sugar kinase</fullName>
    </submittedName>
</protein>
<dbReference type="InterPro" id="IPR000600">
    <property type="entry name" value="ROK"/>
</dbReference>
<name>A0ABU0E6G3_9FIRM</name>
<comment type="similarity">
    <text evidence="1">Belongs to the ROK (NagC/XylR) family.</text>
</comment>
<accession>A0ABU0E6G3</accession>
<reference evidence="2 3" key="1">
    <citation type="submission" date="2023-07" db="EMBL/GenBank/DDBJ databases">
        <title>Genomic Encyclopedia of Type Strains, Phase IV (KMG-IV): sequencing the most valuable type-strain genomes for metagenomic binning, comparative biology and taxonomic classification.</title>
        <authorList>
            <person name="Goeker M."/>
        </authorList>
    </citation>
    <scope>NUCLEOTIDE SEQUENCE [LARGE SCALE GENOMIC DNA]</scope>
    <source>
        <strain evidence="2 3">DSM 16784</strain>
    </source>
</reference>
<dbReference type="RefSeq" id="WP_307409788.1">
    <property type="nucleotide sequence ID" value="NZ_JAUSUR010000006.1"/>
</dbReference>
<keyword evidence="2" id="KW-0808">Transferase</keyword>
<proteinExistence type="inferred from homology"/>
<dbReference type="Pfam" id="PF00480">
    <property type="entry name" value="ROK"/>
    <property type="match status" value="1"/>
</dbReference>
<dbReference type="GO" id="GO:0016301">
    <property type="term" value="F:kinase activity"/>
    <property type="evidence" value="ECO:0007669"/>
    <property type="project" value="UniProtKB-KW"/>
</dbReference>
<dbReference type="Gene3D" id="3.30.420.40">
    <property type="match status" value="2"/>
</dbReference>
<evidence type="ECO:0000313" key="3">
    <source>
        <dbReference type="Proteomes" id="UP001230220"/>
    </source>
</evidence>
<dbReference type="PANTHER" id="PTHR18964:SF165">
    <property type="entry name" value="BETA-GLUCOSIDE KINASE"/>
    <property type="match status" value="1"/>
</dbReference>
<dbReference type="EMBL" id="JAUSUR010000006">
    <property type="protein sequence ID" value="MDQ0362299.1"/>
    <property type="molecule type" value="Genomic_DNA"/>
</dbReference>
<gene>
    <name evidence="2" type="ORF">J2S15_003053</name>
</gene>
<comment type="caution">
    <text evidence="2">The sequence shown here is derived from an EMBL/GenBank/DDBJ whole genome shotgun (WGS) entry which is preliminary data.</text>
</comment>
<dbReference type="CDD" id="cd24152">
    <property type="entry name" value="ASKHA_NBD_ROK-like"/>
    <property type="match status" value="1"/>
</dbReference>